<dbReference type="Proteomes" id="UP001303889">
    <property type="component" value="Unassembled WGS sequence"/>
</dbReference>
<organism evidence="2 3">
    <name type="scientific">Staphylotrichum tortipilum</name>
    <dbReference type="NCBI Taxonomy" id="2831512"/>
    <lineage>
        <taxon>Eukaryota</taxon>
        <taxon>Fungi</taxon>
        <taxon>Dikarya</taxon>
        <taxon>Ascomycota</taxon>
        <taxon>Pezizomycotina</taxon>
        <taxon>Sordariomycetes</taxon>
        <taxon>Sordariomycetidae</taxon>
        <taxon>Sordariales</taxon>
        <taxon>Chaetomiaceae</taxon>
        <taxon>Staphylotrichum</taxon>
    </lineage>
</organism>
<sequence length="371" mass="41512">MSPPSDHSAPGSPSSRLAAAIAKLKAMARRAHVARVPYDDDESEQYRTFRRAISNVLSTELALSTFAQIVDGLPTADIAFDRRFHGLDNDHPVDEHEELCPGVMEWTREIRDQFNPSILMFDPTLIKAYRRAIPGSRVFKVRFLELVAVSVHQLAALLFNLGVYMHTGGPEDVERVTQYQGPPLAPGLAVCIPEVTLFNHHGYLDDDIYPEGAADVAGYWAEDPEERAPIDPPNAWFNSSRRMVTNRYYQLLDHLQDAMVDFFLAEDPARVPCPLPVLGDKSNGVRVDFWDAILHRFICRDPWECKPPSEATVEFWARRPQNELDYPEHRAVLDAVTARFGDGLGMSPNEKEGGSHVEVPSQGGSKLPGNE</sequence>
<proteinExistence type="predicted"/>
<evidence type="ECO:0000256" key="1">
    <source>
        <dbReference type="SAM" id="MobiDB-lite"/>
    </source>
</evidence>
<evidence type="ECO:0000313" key="2">
    <source>
        <dbReference type="EMBL" id="KAK3899210.1"/>
    </source>
</evidence>
<reference evidence="2" key="2">
    <citation type="submission" date="2023-05" db="EMBL/GenBank/DDBJ databases">
        <authorList>
            <consortium name="Lawrence Berkeley National Laboratory"/>
            <person name="Steindorff A."/>
            <person name="Hensen N."/>
            <person name="Bonometti L."/>
            <person name="Westerberg I."/>
            <person name="Brannstrom I.O."/>
            <person name="Guillou S."/>
            <person name="Cros-Aarteil S."/>
            <person name="Calhoun S."/>
            <person name="Haridas S."/>
            <person name="Kuo A."/>
            <person name="Mondo S."/>
            <person name="Pangilinan J."/>
            <person name="Riley R."/>
            <person name="Labutti K."/>
            <person name="Andreopoulos B."/>
            <person name="Lipzen A."/>
            <person name="Chen C."/>
            <person name="Yanf M."/>
            <person name="Daum C."/>
            <person name="Ng V."/>
            <person name="Clum A."/>
            <person name="Ohm R."/>
            <person name="Martin F."/>
            <person name="Silar P."/>
            <person name="Natvig D."/>
            <person name="Lalanne C."/>
            <person name="Gautier V."/>
            <person name="Ament-Velasquez S.L."/>
            <person name="Kruys A."/>
            <person name="Hutchinson M.I."/>
            <person name="Powell A.J."/>
            <person name="Barry K."/>
            <person name="Miller A.N."/>
            <person name="Grigoriev I.V."/>
            <person name="Debuchy R."/>
            <person name="Gladieux P."/>
            <person name="Thoren M.H."/>
            <person name="Johannesson H."/>
        </authorList>
    </citation>
    <scope>NUCLEOTIDE SEQUENCE</scope>
    <source>
        <strain evidence="2">CBS 103.79</strain>
    </source>
</reference>
<dbReference type="AlphaFoldDB" id="A0AAN6RQG1"/>
<accession>A0AAN6RQG1</accession>
<feature type="region of interest" description="Disordered" evidence="1">
    <location>
        <begin position="343"/>
        <end position="371"/>
    </location>
</feature>
<protein>
    <submittedName>
        <fullName evidence="2">Uncharacterized protein</fullName>
    </submittedName>
</protein>
<name>A0AAN6RQG1_9PEZI</name>
<gene>
    <name evidence="2" type="ORF">C8A05DRAFT_46661</name>
</gene>
<comment type="caution">
    <text evidence="2">The sequence shown here is derived from an EMBL/GenBank/DDBJ whole genome shotgun (WGS) entry which is preliminary data.</text>
</comment>
<reference evidence="2" key="1">
    <citation type="journal article" date="2023" name="Mol. Phylogenet. Evol.">
        <title>Genome-scale phylogeny and comparative genomics of the fungal order Sordariales.</title>
        <authorList>
            <person name="Hensen N."/>
            <person name="Bonometti L."/>
            <person name="Westerberg I."/>
            <person name="Brannstrom I.O."/>
            <person name="Guillou S."/>
            <person name="Cros-Aarteil S."/>
            <person name="Calhoun S."/>
            <person name="Haridas S."/>
            <person name="Kuo A."/>
            <person name="Mondo S."/>
            <person name="Pangilinan J."/>
            <person name="Riley R."/>
            <person name="LaButti K."/>
            <person name="Andreopoulos B."/>
            <person name="Lipzen A."/>
            <person name="Chen C."/>
            <person name="Yan M."/>
            <person name="Daum C."/>
            <person name="Ng V."/>
            <person name="Clum A."/>
            <person name="Steindorff A."/>
            <person name="Ohm R.A."/>
            <person name="Martin F."/>
            <person name="Silar P."/>
            <person name="Natvig D.O."/>
            <person name="Lalanne C."/>
            <person name="Gautier V."/>
            <person name="Ament-Velasquez S.L."/>
            <person name="Kruys A."/>
            <person name="Hutchinson M.I."/>
            <person name="Powell A.J."/>
            <person name="Barry K."/>
            <person name="Miller A.N."/>
            <person name="Grigoriev I.V."/>
            <person name="Debuchy R."/>
            <person name="Gladieux P."/>
            <person name="Hiltunen Thoren M."/>
            <person name="Johannesson H."/>
        </authorList>
    </citation>
    <scope>NUCLEOTIDE SEQUENCE</scope>
    <source>
        <strain evidence="2">CBS 103.79</strain>
    </source>
</reference>
<keyword evidence="3" id="KW-1185">Reference proteome</keyword>
<evidence type="ECO:0000313" key="3">
    <source>
        <dbReference type="Proteomes" id="UP001303889"/>
    </source>
</evidence>
<dbReference type="EMBL" id="MU855818">
    <property type="protein sequence ID" value="KAK3899210.1"/>
    <property type="molecule type" value="Genomic_DNA"/>
</dbReference>